<dbReference type="AlphaFoldDB" id="R7QG03"/>
<dbReference type="GeneID" id="17324234"/>
<accession>R7QG03</accession>
<protein>
    <submittedName>
        <fullName evidence="2">Uncharacterized protein</fullName>
    </submittedName>
</protein>
<dbReference type="Gramene" id="CDF36703">
    <property type="protein sequence ID" value="CDF36703"/>
    <property type="gene ID" value="CHC_T00005081001"/>
</dbReference>
<reference evidence="3" key="1">
    <citation type="journal article" date="2013" name="Proc. Natl. Acad. Sci. U.S.A.">
        <title>Genome structure and metabolic features in the red seaweed Chondrus crispus shed light on evolution of the Archaeplastida.</title>
        <authorList>
            <person name="Collen J."/>
            <person name="Porcel B."/>
            <person name="Carre W."/>
            <person name="Ball S.G."/>
            <person name="Chaparro C."/>
            <person name="Tonon T."/>
            <person name="Barbeyron T."/>
            <person name="Michel G."/>
            <person name="Noel B."/>
            <person name="Valentin K."/>
            <person name="Elias M."/>
            <person name="Artiguenave F."/>
            <person name="Arun A."/>
            <person name="Aury J.M."/>
            <person name="Barbosa-Neto J.F."/>
            <person name="Bothwell J.H."/>
            <person name="Bouget F.Y."/>
            <person name="Brillet L."/>
            <person name="Cabello-Hurtado F."/>
            <person name="Capella-Gutierrez S."/>
            <person name="Charrier B."/>
            <person name="Cladiere L."/>
            <person name="Cock J.M."/>
            <person name="Coelho S.M."/>
            <person name="Colleoni C."/>
            <person name="Czjzek M."/>
            <person name="Da Silva C."/>
            <person name="Delage L."/>
            <person name="Denoeud F."/>
            <person name="Deschamps P."/>
            <person name="Dittami S.M."/>
            <person name="Gabaldon T."/>
            <person name="Gachon C.M."/>
            <person name="Groisillier A."/>
            <person name="Herve C."/>
            <person name="Jabbari K."/>
            <person name="Katinka M."/>
            <person name="Kloareg B."/>
            <person name="Kowalczyk N."/>
            <person name="Labadie K."/>
            <person name="Leblanc C."/>
            <person name="Lopez P.J."/>
            <person name="McLachlan D.H."/>
            <person name="Meslet-Cladiere L."/>
            <person name="Moustafa A."/>
            <person name="Nehr Z."/>
            <person name="Nyvall Collen P."/>
            <person name="Panaud O."/>
            <person name="Partensky F."/>
            <person name="Poulain J."/>
            <person name="Rensing S.A."/>
            <person name="Rousvoal S."/>
            <person name="Samson G."/>
            <person name="Symeonidi A."/>
            <person name="Weissenbach J."/>
            <person name="Zambounis A."/>
            <person name="Wincker P."/>
            <person name="Boyen C."/>
        </authorList>
    </citation>
    <scope>NUCLEOTIDE SEQUENCE [LARGE SCALE GENOMIC DNA]</scope>
    <source>
        <strain evidence="3">cv. Stackhouse</strain>
    </source>
</reference>
<evidence type="ECO:0000313" key="3">
    <source>
        <dbReference type="Proteomes" id="UP000012073"/>
    </source>
</evidence>
<organism evidence="2 3">
    <name type="scientific">Chondrus crispus</name>
    <name type="common">Carrageen Irish moss</name>
    <name type="synonym">Polymorpha crispa</name>
    <dbReference type="NCBI Taxonomy" id="2769"/>
    <lineage>
        <taxon>Eukaryota</taxon>
        <taxon>Rhodophyta</taxon>
        <taxon>Florideophyceae</taxon>
        <taxon>Rhodymeniophycidae</taxon>
        <taxon>Gigartinales</taxon>
        <taxon>Gigartinaceae</taxon>
        <taxon>Chondrus</taxon>
    </lineage>
</organism>
<proteinExistence type="predicted"/>
<evidence type="ECO:0000313" key="2">
    <source>
        <dbReference type="EMBL" id="CDF36703.1"/>
    </source>
</evidence>
<evidence type="ECO:0000256" key="1">
    <source>
        <dbReference type="SAM" id="MobiDB-lite"/>
    </source>
</evidence>
<feature type="compositionally biased region" description="Basic residues" evidence="1">
    <location>
        <begin position="186"/>
        <end position="195"/>
    </location>
</feature>
<dbReference type="EMBL" id="HG001797">
    <property type="protein sequence ID" value="CDF36703.1"/>
    <property type="molecule type" value="Genomic_DNA"/>
</dbReference>
<feature type="region of interest" description="Disordered" evidence="1">
    <location>
        <begin position="177"/>
        <end position="218"/>
    </location>
</feature>
<gene>
    <name evidence="2" type="ORF">CHC_T00005081001</name>
</gene>
<sequence>MDLRDWVDAHASFDEGLGRIVTGLAILLGIYESVEDITYKVSLVRAAEPGEGPPWVGLAHSGTGTSLTLSWSAEWGSGKVLIQITSQFSVERATREHVIVGAKIHIIPGWAFRTGGHPTASSIPDEQVDGRVILSESTSWGTEAVAECSRDLRFLAARLVWAGDDELASNVHMELHSSSAGSGSIRGRRTQRARPRKGDDSDQVVANDGSDEKLPPARSMRKAHYERLVSKVNTSANEWFMFDLLFDRACDDHSAGALTHKILQIRSRKGDVRAGDSKIGAKGCIVCNIEARDCDRAVIYSETVCEPVQVNKPGLKNSGYNWTYWLYYEMYASGIRTDSREIRQLDTYANSRHTLNGFRWMLSCYGAMRSIYPLLNKEWSLNSLRHVEGLVGCILVFDCGFVAMDAAYWSALWDESGSLWQTLARYNAPPRTRCVLEPDVVTYSNDSGS</sequence>
<dbReference type="KEGG" id="ccp:CHC_T00005081001"/>
<dbReference type="RefSeq" id="XP_005716522.1">
    <property type="nucleotide sequence ID" value="XM_005716465.1"/>
</dbReference>
<name>R7QG03_CHOCR</name>
<keyword evidence="3" id="KW-1185">Reference proteome</keyword>
<dbReference type="Proteomes" id="UP000012073">
    <property type="component" value="Unassembled WGS sequence"/>
</dbReference>